<gene>
    <name evidence="2" type="ORF">CFX0092_A1043</name>
</gene>
<evidence type="ECO:0000256" key="1">
    <source>
        <dbReference type="SAM" id="MobiDB-lite"/>
    </source>
</evidence>
<reference evidence="2" key="1">
    <citation type="submission" date="2016-01" db="EMBL/GenBank/DDBJ databases">
        <authorList>
            <person name="Mcilroy J.S."/>
            <person name="Karst M S."/>
            <person name="Albertsen M."/>
        </authorList>
    </citation>
    <scope>NUCLEOTIDE SEQUENCE</scope>
    <source>
        <strain evidence="2">Cfx-K</strain>
    </source>
</reference>
<organism evidence="2 3">
    <name type="scientific">Candidatus Promineifilum breve</name>
    <dbReference type="NCBI Taxonomy" id="1806508"/>
    <lineage>
        <taxon>Bacteria</taxon>
        <taxon>Bacillati</taxon>
        <taxon>Chloroflexota</taxon>
        <taxon>Ardenticatenia</taxon>
        <taxon>Candidatus Promineifilales</taxon>
        <taxon>Candidatus Promineifilaceae</taxon>
        <taxon>Candidatus Promineifilum</taxon>
    </lineage>
</organism>
<evidence type="ECO:0000313" key="3">
    <source>
        <dbReference type="Proteomes" id="UP000215027"/>
    </source>
</evidence>
<dbReference type="Proteomes" id="UP000215027">
    <property type="component" value="Chromosome I"/>
</dbReference>
<name>A0A160SZC4_9CHLR</name>
<dbReference type="InterPro" id="IPR008930">
    <property type="entry name" value="Terpenoid_cyclase/PrenylTrfase"/>
</dbReference>
<protein>
    <recommendedName>
        <fullName evidence="4">Squalene cyclase C-terminal domain-containing protein</fullName>
    </recommendedName>
</protein>
<dbReference type="RefSeq" id="WP_095042486.1">
    <property type="nucleotide sequence ID" value="NZ_LN890655.1"/>
</dbReference>
<evidence type="ECO:0000313" key="2">
    <source>
        <dbReference type="EMBL" id="CUS02921.2"/>
    </source>
</evidence>
<accession>A0A160SZC4</accession>
<feature type="region of interest" description="Disordered" evidence="1">
    <location>
        <begin position="23"/>
        <end position="44"/>
    </location>
</feature>
<proteinExistence type="predicted"/>
<dbReference type="SUPFAM" id="SSF48239">
    <property type="entry name" value="Terpenoid cyclases/Protein prenyltransferases"/>
    <property type="match status" value="1"/>
</dbReference>
<dbReference type="OrthoDB" id="2856744at2"/>
<sequence length="267" mass="28843">MNQTDLQPAIDYVQRHGTPAERARLNHTLRGEPPPDDVRQGFERTQRGDGGWAAVWSPEYSSLDATCYQLAQLDQMGIDRRGLLIIDAVRFLVERQQLDGSWAEDPAEADNAPVWARPGDDAAGLYVTANCGFWVAVTGLVPAAAHDAALYLSFHLGEDGALPSFPHAHWLATALWQQQGMADEAGKGLAHLGRRVPELSAGNLAWLIIALRLGGVAADEATISAALERLLALRDPAGHWPSDEGANNAAHVTVEAIKALQLCGRRQ</sequence>
<dbReference type="AlphaFoldDB" id="A0A160SZC4"/>
<dbReference type="Gene3D" id="1.50.10.20">
    <property type="match status" value="1"/>
</dbReference>
<dbReference type="KEGG" id="pbf:CFX0092_A1043"/>
<evidence type="ECO:0008006" key="4">
    <source>
        <dbReference type="Google" id="ProtNLM"/>
    </source>
</evidence>
<dbReference type="EMBL" id="LN890655">
    <property type="protein sequence ID" value="CUS02921.2"/>
    <property type="molecule type" value="Genomic_DNA"/>
</dbReference>
<keyword evidence="3" id="KW-1185">Reference proteome</keyword>